<accession>A0A2A7UVD7</accession>
<reference evidence="3" key="1">
    <citation type="submission" date="2017-09" db="EMBL/GenBank/DDBJ databases">
        <title>FDA dAtabase for Regulatory Grade micrObial Sequences (FDA-ARGOS): Supporting development and validation of Infectious Disease Dx tests.</title>
        <authorList>
            <person name="Minogue T."/>
            <person name="Wolcott M."/>
            <person name="Wasieloski L."/>
            <person name="Aguilar W."/>
            <person name="Moore D."/>
            <person name="Tallon L."/>
            <person name="Sadzewicz L."/>
            <person name="Ott S."/>
            <person name="Zhao X."/>
            <person name="Nagaraj S."/>
            <person name="Vavikolanu K."/>
            <person name="Aluvathingal J."/>
            <person name="Nadendla S."/>
            <person name="Sichtig H."/>
        </authorList>
    </citation>
    <scope>NUCLEOTIDE SEQUENCE [LARGE SCALE GENOMIC DNA]</scope>
    <source>
        <strain evidence="3">FDAARGOS_394</strain>
    </source>
</reference>
<feature type="transmembrane region" description="Helical" evidence="1">
    <location>
        <begin position="44"/>
        <end position="65"/>
    </location>
</feature>
<dbReference type="EMBL" id="PDEA01000001">
    <property type="protein sequence ID" value="PEH89207.1"/>
    <property type="molecule type" value="Genomic_DNA"/>
</dbReference>
<name>A0A2A7UVD7_COMTR</name>
<protein>
    <submittedName>
        <fullName evidence="2">DUF3325 domain-containing protein</fullName>
    </submittedName>
</protein>
<evidence type="ECO:0000313" key="3">
    <source>
        <dbReference type="Proteomes" id="UP000220246"/>
    </source>
</evidence>
<dbReference type="GeneID" id="80801316"/>
<feature type="transmembrane region" description="Helical" evidence="1">
    <location>
        <begin position="72"/>
        <end position="94"/>
    </location>
</feature>
<proteinExistence type="predicted"/>
<evidence type="ECO:0000256" key="1">
    <source>
        <dbReference type="SAM" id="Phobius"/>
    </source>
</evidence>
<dbReference type="RefSeq" id="WP_066534668.1">
    <property type="nucleotide sequence ID" value="NZ_DALZQJ010000033.1"/>
</dbReference>
<evidence type="ECO:0000313" key="2">
    <source>
        <dbReference type="EMBL" id="PEH89207.1"/>
    </source>
</evidence>
<sequence length="109" mass="11705">MLEGPTAALFLLAACLACWAGMGWLALAMDGHWEQVFQAEQPQSVVWRLRAQGAAGLALGLVLCLQADHASMAALVWVMMLAAAALSVAMTLSWRPGWLAWLAWGARRA</sequence>
<dbReference type="Proteomes" id="UP000220246">
    <property type="component" value="Unassembled WGS sequence"/>
</dbReference>
<comment type="caution">
    <text evidence="2">The sequence shown here is derived from an EMBL/GenBank/DDBJ whole genome shotgun (WGS) entry which is preliminary data.</text>
</comment>
<dbReference type="STRING" id="1219032.GCA_001515545_01319"/>
<keyword evidence="3" id="KW-1185">Reference proteome</keyword>
<gene>
    <name evidence="2" type="ORF">CRM82_11905</name>
</gene>
<organism evidence="2 3">
    <name type="scientific">Comamonas terrigena</name>
    <dbReference type="NCBI Taxonomy" id="32013"/>
    <lineage>
        <taxon>Bacteria</taxon>
        <taxon>Pseudomonadati</taxon>
        <taxon>Pseudomonadota</taxon>
        <taxon>Betaproteobacteria</taxon>
        <taxon>Burkholderiales</taxon>
        <taxon>Comamonadaceae</taxon>
        <taxon>Comamonas</taxon>
    </lineage>
</organism>
<keyword evidence="1" id="KW-0472">Membrane</keyword>
<keyword evidence="1" id="KW-0812">Transmembrane</keyword>
<keyword evidence="1" id="KW-1133">Transmembrane helix</keyword>
<dbReference type="InterPro" id="IPR021762">
    <property type="entry name" value="DUF3325"/>
</dbReference>
<dbReference type="Pfam" id="PF11804">
    <property type="entry name" value="DUF3325"/>
    <property type="match status" value="1"/>
</dbReference>
<dbReference type="AlphaFoldDB" id="A0A2A7UVD7"/>